<dbReference type="InterPro" id="IPR001789">
    <property type="entry name" value="Sig_transdc_resp-reg_receiver"/>
</dbReference>
<comment type="caution">
    <text evidence="4">The sequence shown here is derived from an EMBL/GenBank/DDBJ whole genome shotgun (WGS) entry which is preliminary data.</text>
</comment>
<evidence type="ECO:0000256" key="1">
    <source>
        <dbReference type="ARBA" id="ARBA00022553"/>
    </source>
</evidence>
<reference evidence="4 5" key="1">
    <citation type="submission" date="2024-09" db="EMBL/GenBank/DDBJ databases">
        <title>Novel species of the genus Pelomonas and Roseateles isolated from streams.</title>
        <authorList>
            <person name="Lu H."/>
        </authorList>
    </citation>
    <scope>NUCLEOTIDE SEQUENCE [LARGE SCALE GENOMIC DNA]</scope>
    <source>
        <strain evidence="4 5">DC23W</strain>
    </source>
</reference>
<evidence type="ECO:0000259" key="3">
    <source>
        <dbReference type="PROSITE" id="PS50110"/>
    </source>
</evidence>
<dbReference type="SUPFAM" id="SSF52172">
    <property type="entry name" value="CheY-like"/>
    <property type="match status" value="1"/>
</dbReference>
<keyword evidence="5" id="KW-1185">Reference proteome</keyword>
<dbReference type="Pfam" id="PF00072">
    <property type="entry name" value="Response_reg"/>
    <property type="match status" value="1"/>
</dbReference>
<protein>
    <submittedName>
        <fullName evidence="4">Response regulator</fullName>
    </submittedName>
</protein>
<gene>
    <name evidence="4" type="ORF">ACG02S_04220</name>
</gene>
<dbReference type="RefSeq" id="WP_394469177.1">
    <property type="nucleotide sequence ID" value="NZ_JBIGHY010000001.1"/>
</dbReference>
<organism evidence="4 5">
    <name type="scientific">Pelomonas dachongensis</name>
    <dbReference type="NCBI Taxonomy" id="3299029"/>
    <lineage>
        <taxon>Bacteria</taxon>
        <taxon>Pseudomonadati</taxon>
        <taxon>Pseudomonadota</taxon>
        <taxon>Betaproteobacteria</taxon>
        <taxon>Burkholderiales</taxon>
        <taxon>Sphaerotilaceae</taxon>
        <taxon>Roseateles</taxon>
    </lineage>
</organism>
<dbReference type="Gene3D" id="3.40.50.2300">
    <property type="match status" value="1"/>
</dbReference>
<dbReference type="PROSITE" id="PS50110">
    <property type="entry name" value="RESPONSE_REGULATORY"/>
    <property type="match status" value="1"/>
</dbReference>
<dbReference type="PANTHER" id="PTHR44591">
    <property type="entry name" value="STRESS RESPONSE REGULATOR PROTEIN 1"/>
    <property type="match status" value="1"/>
</dbReference>
<sequence>MATTTEDFRVVLVDDDVDTCETLSELLKFDGYSVRVATTAQDAIQAVNEYQPVCALLDLGLPDFDGCELSKRLRAAHGSDLVLIAVTGRSGDDEHNQALAAGVDHVLCKPLTLERLRRFFPPLN</sequence>
<dbReference type="InterPro" id="IPR011006">
    <property type="entry name" value="CheY-like_superfamily"/>
</dbReference>
<evidence type="ECO:0000313" key="5">
    <source>
        <dbReference type="Proteomes" id="UP001606300"/>
    </source>
</evidence>
<dbReference type="SMART" id="SM00448">
    <property type="entry name" value="REC"/>
    <property type="match status" value="1"/>
</dbReference>
<dbReference type="PANTHER" id="PTHR44591:SF3">
    <property type="entry name" value="RESPONSE REGULATORY DOMAIN-CONTAINING PROTEIN"/>
    <property type="match status" value="1"/>
</dbReference>
<accession>A0ABW7EI09</accession>
<feature type="modified residue" description="4-aspartylphosphate" evidence="2">
    <location>
        <position position="58"/>
    </location>
</feature>
<evidence type="ECO:0000313" key="4">
    <source>
        <dbReference type="EMBL" id="MFG6413098.1"/>
    </source>
</evidence>
<feature type="domain" description="Response regulatory" evidence="3">
    <location>
        <begin position="9"/>
        <end position="124"/>
    </location>
</feature>
<evidence type="ECO:0000256" key="2">
    <source>
        <dbReference type="PROSITE-ProRule" id="PRU00169"/>
    </source>
</evidence>
<keyword evidence="1 2" id="KW-0597">Phosphoprotein</keyword>
<name>A0ABW7EI09_9BURK</name>
<proteinExistence type="predicted"/>
<dbReference type="InterPro" id="IPR050595">
    <property type="entry name" value="Bact_response_regulator"/>
</dbReference>
<dbReference type="EMBL" id="JBIGHY010000001">
    <property type="protein sequence ID" value="MFG6413098.1"/>
    <property type="molecule type" value="Genomic_DNA"/>
</dbReference>
<dbReference type="Proteomes" id="UP001606300">
    <property type="component" value="Unassembled WGS sequence"/>
</dbReference>